<keyword evidence="1" id="KW-0472">Membrane</keyword>
<dbReference type="AlphaFoldDB" id="A0A6C0JV02"/>
<feature type="transmembrane region" description="Helical" evidence="1">
    <location>
        <begin position="101"/>
        <end position="120"/>
    </location>
</feature>
<dbReference type="EMBL" id="MN740684">
    <property type="protein sequence ID" value="QHU07544.1"/>
    <property type="molecule type" value="Genomic_DNA"/>
</dbReference>
<proteinExistence type="predicted"/>
<keyword evidence="1" id="KW-1133">Transmembrane helix</keyword>
<accession>A0A6C0JV02</accession>
<sequence>MSDNAELANKINNLDSIVFKVINKIVDRADIGFRKYKTNMDRKDLTIIQWIDHSIEEKMDDIIYMEKIKKELIDNNISNITYDNNKDYDFDNDYKNDFTKYLIYMILFMPVYIDLFYKLFIS</sequence>
<evidence type="ECO:0000313" key="2">
    <source>
        <dbReference type="EMBL" id="QHU07544.1"/>
    </source>
</evidence>
<protein>
    <submittedName>
        <fullName evidence="2">Uncharacterized protein</fullName>
    </submittedName>
</protein>
<evidence type="ECO:0000256" key="1">
    <source>
        <dbReference type="SAM" id="Phobius"/>
    </source>
</evidence>
<organism evidence="2">
    <name type="scientific">viral metagenome</name>
    <dbReference type="NCBI Taxonomy" id="1070528"/>
    <lineage>
        <taxon>unclassified sequences</taxon>
        <taxon>metagenomes</taxon>
        <taxon>organismal metagenomes</taxon>
    </lineage>
</organism>
<name>A0A6C0JV02_9ZZZZ</name>
<keyword evidence="1" id="KW-0812">Transmembrane</keyword>
<reference evidence="2" key="1">
    <citation type="journal article" date="2020" name="Nature">
        <title>Giant virus diversity and host interactions through global metagenomics.</title>
        <authorList>
            <person name="Schulz F."/>
            <person name="Roux S."/>
            <person name="Paez-Espino D."/>
            <person name="Jungbluth S."/>
            <person name="Walsh D.A."/>
            <person name="Denef V.J."/>
            <person name="McMahon K.D."/>
            <person name="Konstantinidis K.T."/>
            <person name="Eloe-Fadrosh E.A."/>
            <person name="Kyrpides N.C."/>
            <person name="Woyke T."/>
        </authorList>
    </citation>
    <scope>NUCLEOTIDE SEQUENCE</scope>
    <source>
        <strain evidence="2">GVMAG-S-1040241-154</strain>
    </source>
</reference>